<evidence type="ECO:0000256" key="1">
    <source>
        <dbReference type="ARBA" id="ARBA00022771"/>
    </source>
</evidence>
<dbReference type="PROSITE" id="PS50089">
    <property type="entry name" value="ZF_RING_2"/>
    <property type="match status" value="1"/>
</dbReference>
<evidence type="ECO:0000256" key="3">
    <source>
        <dbReference type="PROSITE-ProRule" id="PRU00175"/>
    </source>
</evidence>
<dbReference type="GO" id="GO:0008270">
    <property type="term" value="F:zinc ion binding"/>
    <property type="evidence" value="ECO:0007669"/>
    <property type="project" value="UniProtKB-KW"/>
</dbReference>
<dbReference type="InterPro" id="IPR015943">
    <property type="entry name" value="WD40/YVTN_repeat-like_dom_sf"/>
</dbReference>
<dbReference type="SUPFAM" id="SSF50978">
    <property type="entry name" value="WD40 repeat-like"/>
    <property type="match status" value="1"/>
</dbReference>
<dbReference type="AlphaFoldDB" id="A0A8I6RGU6"/>
<proteinExistence type="predicted"/>
<dbReference type="InterPro" id="IPR001841">
    <property type="entry name" value="Znf_RING"/>
</dbReference>
<name>A0A8I6RGU6_CIMLE</name>
<dbReference type="GO" id="GO:0005737">
    <property type="term" value="C:cytoplasm"/>
    <property type="evidence" value="ECO:0007669"/>
    <property type="project" value="TreeGrafter"/>
</dbReference>
<dbReference type="PANTHER" id="PTHR23287:SF18">
    <property type="entry name" value="BLOC-2 COMPLEX MEMBER HPS5"/>
    <property type="match status" value="1"/>
</dbReference>
<dbReference type="GeneID" id="106663350"/>
<evidence type="ECO:0000259" key="4">
    <source>
        <dbReference type="PROSITE" id="PS50089"/>
    </source>
</evidence>
<dbReference type="InterPro" id="IPR056499">
    <property type="entry name" value="Beta-prop_HPS5-like"/>
</dbReference>
<keyword evidence="1 3" id="KW-0479">Metal-binding</keyword>
<protein>
    <recommendedName>
        <fullName evidence="4">RING-type domain-containing protein</fullName>
    </recommendedName>
</protein>
<keyword evidence="1 3" id="KW-0863">Zinc-finger</keyword>
<dbReference type="OrthoDB" id="19493at2759"/>
<keyword evidence="2" id="KW-0862">Zinc</keyword>
<accession>A0A8I6RGU6</accession>
<evidence type="ECO:0000256" key="2">
    <source>
        <dbReference type="ARBA" id="ARBA00022833"/>
    </source>
</evidence>
<dbReference type="Pfam" id="PF23756">
    <property type="entry name" value="Beta-prop_HPS5"/>
    <property type="match status" value="1"/>
</dbReference>
<dbReference type="PANTHER" id="PTHR23287">
    <property type="entry name" value="RUBY-EYE2-LIKE PROTEIN"/>
    <property type="match status" value="1"/>
</dbReference>
<evidence type="ECO:0000313" key="6">
    <source>
        <dbReference type="Proteomes" id="UP000494040"/>
    </source>
</evidence>
<sequence length="1234" mass="141456">MSQENSKYVILNHDQLTDIQIPIRSTHRIKYTCFAVSQKYLVFGATSGGVYVFRRSPCQFIHLIATKEGPIGKLTISKDERFIAISSLQGAACILEWDEEEDKSKIINRSFEHNGSSITEMVWAETNQLYIGDSMGRLSVINISLCVSKNIFLLPSFVFMQLDSGIVQISCFENYLLISTEKWCYVCDTAKEHYKQIGSKPREGVYGACFYTSSNDIKIYSARPGSRLWEVNLSGTVLSTHQLKKVLAIQPTPIISLRENRIIVQIQQSWPDQPFNFCYLLNFLDRFLLTFKNDGIYIIDPIAVKVVVWTNIYCNISSVKCISNTIYIWTSSGNLHCIDAMQVNQCLIELYFKENFPLCMDLCEMYLDDFVQPEDFHQLTPLAGLKDFIPHEKKELINFVNKLEKHNSNIQSSTKLDSGIFLVENRHWKKWKVNENRNALKLNKIPYYNKTRSLPHDILGSGQRSNSYRLQQTLSLPDFHLIVEPLNSNSTALDALFENSSKSGIIPKIPFLSIASPEIFHSTISELHQNVSGKLLSGTKTLRSKWQYLEGKFKFLMLNSSPINSEQCNSIKWKEPPISCNNLNGTCDNDDGDDDDIIPSSEKSKLSKSDIDVSEIKEAFNSISKTEEPKKDLVFKLFDSILYCYNMICAQESKRTASKGKSVFPFNTILPTECNDLIKHLLHNYIKNGKMFSYIENINESLIGNFDFPEHPQLLTEVYTAYQLKLDCYLRNILFVFSELIDPFVILYNLETSKVPCVFHSWSIILDTFQESALNYITTDNSNGFEYKSWPLPLLLNTIFLMFRLQQIDSSYYMSTESSLKFYHISFLILKLSLYFESTGMTKEEREKICNELLLKYVTKMLENQCFKIDYLFDFTVAYHLESAFLKFNYPFFPICACGHPICEKIETDSTFSTIGKLLLYMQLINYKTPNHRILHNEYPVFISSSDSEDIVIQRLVRTHIKDKNIIPNESLKLENLKPTHEDIDEFSYNNKFGRLMKMLQALPELFSVVMKCVVNNINDVIPFIVQYAALDDLNYLAVPMDEKMWILLCDSTVKFSKGMCCICSTPFSHHIEMDWNTIAITMLKSLFASKTISLLKNYSMDIGAEALDVRFYRACILSSALGSGGYKNHASIINNYYYDVSTSLAKEVSEDTDLLLFEDTPQCTPSVIQTKYSNTWGIQVDINVDVCGRCALVLNSKNLAQNGLRAFKCGHVYHTICLHLACSNFNCPICASR</sequence>
<dbReference type="Gene3D" id="2.130.10.10">
    <property type="entry name" value="YVTN repeat-like/Quinoprotein amine dehydrogenase"/>
    <property type="match status" value="1"/>
</dbReference>
<dbReference type="GO" id="GO:0048066">
    <property type="term" value="P:developmental pigmentation"/>
    <property type="evidence" value="ECO:0007669"/>
    <property type="project" value="TreeGrafter"/>
</dbReference>
<dbReference type="KEGG" id="clec:106663350"/>
<dbReference type="Proteomes" id="UP000494040">
    <property type="component" value="Unassembled WGS sequence"/>
</dbReference>
<dbReference type="InterPro" id="IPR036322">
    <property type="entry name" value="WD40_repeat_dom_sf"/>
</dbReference>
<dbReference type="CTD" id="119585041"/>
<feature type="domain" description="RING-type" evidence="4">
    <location>
        <begin position="1188"/>
        <end position="1231"/>
    </location>
</feature>
<reference evidence="5" key="1">
    <citation type="submission" date="2022-01" db="UniProtKB">
        <authorList>
            <consortium name="EnsemblMetazoa"/>
        </authorList>
    </citation>
    <scope>IDENTIFICATION</scope>
</reference>
<organism evidence="5 6">
    <name type="scientific">Cimex lectularius</name>
    <name type="common">Bed bug</name>
    <name type="synonym">Acanthia lectularia</name>
    <dbReference type="NCBI Taxonomy" id="79782"/>
    <lineage>
        <taxon>Eukaryota</taxon>
        <taxon>Metazoa</taxon>
        <taxon>Ecdysozoa</taxon>
        <taxon>Arthropoda</taxon>
        <taxon>Hexapoda</taxon>
        <taxon>Insecta</taxon>
        <taxon>Pterygota</taxon>
        <taxon>Neoptera</taxon>
        <taxon>Paraneoptera</taxon>
        <taxon>Hemiptera</taxon>
        <taxon>Heteroptera</taxon>
        <taxon>Panheteroptera</taxon>
        <taxon>Cimicomorpha</taxon>
        <taxon>Cimicidae</taxon>
        <taxon>Cimex</taxon>
    </lineage>
</organism>
<keyword evidence="6" id="KW-1185">Reference proteome</keyword>
<dbReference type="RefSeq" id="XP_014243629.1">
    <property type="nucleotide sequence ID" value="XM_014388143.2"/>
</dbReference>
<dbReference type="EnsemblMetazoa" id="XM_014388143.2">
    <property type="protein sequence ID" value="XP_014243629.1"/>
    <property type="gene ID" value="LOC106663350"/>
</dbReference>
<evidence type="ECO:0000313" key="5">
    <source>
        <dbReference type="EnsemblMetazoa" id="XP_014243629.1"/>
    </source>
</evidence>